<evidence type="ECO:0000313" key="1">
    <source>
        <dbReference type="EMBL" id="ELQ32806.1"/>
    </source>
</evidence>
<sequence length="221" mass="24978">MVACISELPAVTGANRWNIEKMLKMVHLFCSLSVHVVQTQFMEARKRHMECCSRGALRRALGPLLYSLCDGPFDEFKLFGFFGKGNLQDFYVGDNHHEQCLETNGVFIHASGLELVSLDQLVAIALIRVCVNQLEVFSDRSIEVRRETKRSEPLAKLHGHSKVQSISIIVVTSMAKQGQVKNANATSKIGPLHQSPQKLWRRRDRMKEEWLGHASEGYADE</sequence>
<dbReference type="Proteomes" id="UP000011086">
    <property type="component" value="Unassembled WGS sequence"/>
</dbReference>
<organism evidence="1">
    <name type="scientific">Pyricularia oryzae (strain Y34)</name>
    <name type="common">Rice blast fungus</name>
    <name type="synonym">Magnaporthe oryzae</name>
    <dbReference type="NCBI Taxonomy" id="1143189"/>
    <lineage>
        <taxon>Eukaryota</taxon>
        <taxon>Fungi</taxon>
        <taxon>Dikarya</taxon>
        <taxon>Ascomycota</taxon>
        <taxon>Pezizomycotina</taxon>
        <taxon>Sordariomycetes</taxon>
        <taxon>Sordariomycetidae</taxon>
        <taxon>Magnaporthales</taxon>
        <taxon>Pyriculariaceae</taxon>
        <taxon>Pyricularia</taxon>
    </lineage>
</organism>
<protein>
    <submittedName>
        <fullName evidence="1">Uncharacterized protein</fullName>
    </submittedName>
</protein>
<accession>A0AA97PFM3</accession>
<gene>
    <name evidence="1" type="ORF">OOU_Y34scaffold01031g2</name>
</gene>
<dbReference type="AlphaFoldDB" id="A0AA97PFM3"/>
<dbReference type="EMBL" id="JH793062">
    <property type="protein sequence ID" value="ELQ32806.1"/>
    <property type="molecule type" value="Genomic_DNA"/>
</dbReference>
<reference evidence="1" key="1">
    <citation type="journal article" date="2012" name="PLoS Genet.">
        <title>Comparative analysis of the genomes of two field isolates of the rice blast fungus Magnaporthe oryzae.</title>
        <authorList>
            <person name="Xue M."/>
            <person name="Yang J."/>
            <person name="Li Z."/>
            <person name="Hu S."/>
            <person name="Yao N."/>
            <person name="Dean R.A."/>
            <person name="Zhao W."/>
            <person name="Shen M."/>
            <person name="Zhang H."/>
            <person name="Li C."/>
            <person name="Liu L."/>
            <person name="Cao L."/>
            <person name="Xu X."/>
            <person name="Xing Y."/>
            <person name="Hsiang T."/>
            <person name="Zhang Z."/>
            <person name="Xu J.R."/>
            <person name="Peng Y.L."/>
        </authorList>
    </citation>
    <scope>NUCLEOTIDE SEQUENCE</scope>
    <source>
        <strain evidence="1">Y34</strain>
    </source>
</reference>
<proteinExistence type="predicted"/>
<name>A0AA97PFM3_PYRO3</name>